<evidence type="ECO:0000313" key="2">
    <source>
        <dbReference type="EMBL" id="VEL08820.1"/>
    </source>
</evidence>
<dbReference type="Proteomes" id="UP000784294">
    <property type="component" value="Unassembled WGS sequence"/>
</dbReference>
<comment type="caution">
    <text evidence="2">The sequence shown here is derived from an EMBL/GenBank/DDBJ whole genome shotgun (WGS) entry which is preliminary data.</text>
</comment>
<dbReference type="AlphaFoldDB" id="A0A448WD40"/>
<accession>A0A448WD40</accession>
<evidence type="ECO:0000256" key="1">
    <source>
        <dbReference type="SAM" id="MobiDB-lite"/>
    </source>
</evidence>
<evidence type="ECO:0000313" key="3">
    <source>
        <dbReference type="Proteomes" id="UP000784294"/>
    </source>
</evidence>
<name>A0A448WD40_9PLAT</name>
<reference evidence="2" key="1">
    <citation type="submission" date="2018-11" db="EMBL/GenBank/DDBJ databases">
        <authorList>
            <consortium name="Pathogen Informatics"/>
        </authorList>
    </citation>
    <scope>NUCLEOTIDE SEQUENCE</scope>
</reference>
<feature type="region of interest" description="Disordered" evidence="1">
    <location>
        <begin position="84"/>
        <end position="121"/>
    </location>
</feature>
<organism evidence="2 3">
    <name type="scientific">Protopolystoma xenopodis</name>
    <dbReference type="NCBI Taxonomy" id="117903"/>
    <lineage>
        <taxon>Eukaryota</taxon>
        <taxon>Metazoa</taxon>
        <taxon>Spiralia</taxon>
        <taxon>Lophotrochozoa</taxon>
        <taxon>Platyhelminthes</taxon>
        <taxon>Monogenea</taxon>
        <taxon>Polyopisthocotylea</taxon>
        <taxon>Polystomatidea</taxon>
        <taxon>Polystomatidae</taxon>
        <taxon>Protopolystoma</taxon>
    </lineage>
</organism>
<gene>
    <name evidence="2" type="ORF">PXEA_LOCUS2260</name>
</gene>
<dbReference type="EMBL" id="CAAALY010004815">
    <property type="protein sequence ID" value="VEL08820.1"/>
    <property type="molecule type" value="Genomic_DNA"/>
</dbReference>
<sequence>MADFSRPPVDWLYCMIHADAVSKAISFDSGASREELGDMAMTKGLGAGVTFDMTEVASAGSGNRQNVVSSLAVDCHDGAGRDRSLGFLHSSGSLPRGGGNSGGRQHCDRRKGGGVCKSIKS</sequence>
<protein>
    <submittedName>
        <fullName evidence="2">Uncharacterized protein</fullName>
    </submittedName>
</protein>
<proteinExistence type="predicted"/>
<keyword evidence="3" id="KW-1185">Reference proteome</keyword>